<dbReference type="InterPro" id="IPR020846">
    <property type="entry name" value="MFS_dom"/>
</dbReference>
<dbReference type="CDD" id="cd17370">
    <property type="entry name" value="MFS_MJ1317_like"/>
    <property type="match status" value="1"/>
</dbReference>
<gene>
    <name evidence="3" type="primary">mdtH</name>
    <name evidence="3" type="ORF">DIAAKJNI_00095</name>
</gene>
<protein>
    <submittedName>
        <fullName evidence="3">Multidrug resistance protein MdtH</fullName>
    </submittedName>
</protein>
<dbReference type="InterPro" id="IPR036259">
    <property type="entry name" value="MFS_trans_sf"/>
</dbReference>
<reference evidence="3" key="1">
    <citation type="submission" date="2020-10" db="EMBL/GenBank/DDBJ databases">
        <authorList>
            <person name="Hahn C.J."/>
            <person name="Laso-Perez R."/>
            <person name="Vulcano F."/>
            <person name="Vaziourakis K.-M."/>
            <person name="Stokke R."/>
            <person name="Steen I.H."/>
            <person name="Teske A."/>
            <person name="Boetius A."/>
            <person name="Liebeke M."/>
            <person name="Amann R."/>
            <person name="Knittel K."/>
        </authorList>
    </citation>
    <scope>NUCLEOTIDE SEQUENCE</scope>
    <source>
        <strain evidence="3">Gfbio:e3339647-f889-4370-9287-4fb5cb688e4c:AG392M11_GoMArc1</strain>
    </source>
</reference>
<dbReference type="AlphaFoldDB" id="A0A811TA80"/>
<name>A0A811TA80_9EURY</name>
<sequence length="397" mass="43683">MKHRYLEGISANILLLGIVSFFNDLSSDMIMPIMPMFITMLGGTGFTVGLIGGLRDSISSILKVFCGYWSDRTGKRKIFVSSGYLTSSIFKVFLTFSQTWLHVLVFSGMERVGKGLRSAPRDAIIADSMPDERGKGFGVHRALDTSGAILGSIVVFILFWLFGLSFSSIIFIAAIISFFSLIPLHFVKEEKKKLQDINLRIGLKNIPKPLRLFILISGMFALANFSYMFFILEASEAFAGKLSVGIPILLYILFNIFYAVFAIPFGTLSDKIGRKNVLISGYLLFSLTSLGFAFFSSLAAFVILFSLYGIVHAMVDGNGRAFVSDLSPVELRATHLGTFHTIIGVTALPASLIAGLLWQIHPSTTFIYGSVVSSISVVVFIYFRNSFVSGYTVTHKS</sequence>
<feature type="domain" description="Major facilitator superfamily (MFS) profile" evidence="2">
    <location>
        <begin position="12"/>
        <end position="388"/>
    </location>
</feature>
<proteinExistence type="predicted"/>
<evidence type="ECO:0000259" key="2">
    <source>
        <dbReference type="PROSITE" id="PS50850"/>
    </source>
</evidence>
<dbReference type="PANTHER" id="PTHR23518:SF2">
    <property type="entry name" value="MAJOR FACILITATOR SUPERFAMILY TRANSPORTER"/>
    <property type="match status" value="1"/>
</dbReference>
<organism evidence="3 4">
    <name type="scientific">Candidatus Argoarchaeum ethanivorans</name>
    <dbReference type="NCBI Taxonomy" id="2608793"/>
    <lineage>
        <taxon>Archaea</taxon>
        <taxon>Methanobacteriati</taxon>
        <taxon>Methanobacteriota</taxon>
        <taxon>Stenosarchaea group</taxon>
        <taxon>Methanomicrobia</taxon>
        <taxon>Methanosarcinales</taxon>
        <taxon>Methanosarcinales incertae sedis</taxon>
        <taxon>GOM Arc I cluster</taxon>
        <taxon>Candidatus Argoarchaeum</taxon>
    </lineage>
</organism>
<keyword evidence="1" id="KW-1133">Transmembrane helix</keyword>
<accession>A0A811TA80</accession>
<evidence type="ECO:0000256" key="1">
    <source>
        <dbReference type="SAM" id="Phobius"/>
    </source>
</evidence>
<keyword evidence="1" id="KW-0812">Transmembrane</keyword>
<feature type="transmembrane region" description="Helical" evidence="1">
    <location>
        <begin position="365"/>
        <end position="383"/>
    </location>
</feature>
<dbReference type="Gene3D" id="1.20.1250.20">
    <property type="entry name" value="MFS general substrate transporter like domains"/>
    <property type="match status" value="2"/>
</dbReference>
<dbReference type="PROSITE" id="PS50850">
    <property type="entry name" value="MFS"/>
    <property type="match status" value="1"/>
</dbReference>
<dbReference type="InterPro" id="IPR011701">
    <property type="entry name" value="MFS"/>
</dbReference>
<feature type="transmembrane region" description="Helical" evidence="1">
    <location>
        <begin position="142"/>
        <end position="162"/>
    </location>
</feature>
<feature type="transmembrane region" description="Helical" evidence="1">
    <location>
        <begin position="5"/>
        <end position="23"/>
    </location>
</feature>
<feature type="transmembrane region" description="Helical" evidence="1">
    <location>
        <begin position="29"/>
        <end position="54"/>
    </location>
</feature>
<feature type="transmembrane region" description="Helical" evidence="1">
    <location>
        <begin position="210"/>
        <end position="232"/>
    </location>
</feature>
<evidence type="ECO:0000313" key="4">
    <source>
        <dbReference type="Proteomes" id="UP000639006"/>
    </source>
</evidence>
<dbReference type="Pfam" id="PF07690">
    <property type="entry name" value="MFS_1"/>
    <property type="match status" value="1"/>
</dbReference>
<keyword evidence="1" id="KW-0472">Membrane</keyword>
<dbReference type="PANTHER" id="PTHR23518">
    <property type="entry name" value="C-METHYLTRANSFERASE"/>
    <property type="match status" value="1"/>
</dbReference>
<evidence type="ECO:0000313" key="3">
    <source>
        <dbReference type="EMBL" id="CAD6491477.1"/>
    </source>
</evidence>
<dbReference type="SUPFAM" id="SSF103473">
    <property type="entry name" value="MFS general substrate transporter"/>
    <property type="match status" value="1"/>
</dbReference>
<dbReference type="Proteomes" id="UP000639006">
    <property type="component" value="Unassembled WGS sequence"/>
</dbReference>
<feature type="transmembrane region" description="Helical" evidence="1">
    <location>
        <begin position="337"/>
        <end position="358"/>
    </location>
</feature>
<feature type="transmembrane region" description="Helical" evidence="1">
    <location>
        <begin position="277"/>
        <end position="310"/>
    </location>
</feature>
<feature type="transmembrane region" description="Helical" evidence="1">
    <location>
        <begin position="244"/>
        <end position="265"/>
    </location>
</feature>
<dbReference type="GO" id="GO:0022857">
    <property type="term" value="F:transmembrane transporter activity"/>
    <property type="evidence" value="ECO:0007669"/>
    <property type="project" value="InterPro"/>
</dbReference>
<dbReference type="EMBL" id="CAJHIQ010000004">
    <property type="protein sequence ID" value="CAD6491477.1"/>
    <property type="molecule type" value="Genomic_DNA"/>
</dbReference>
<comment type="caution">
    <text evidence="3">The sequence shown here is derived from an EMBL/GenBank/DDBJ whole genome shotgun (WGS) entry which is preliminary data.</text>
</comment>